<evidence type="ECO:0000256" key="1">
    <source>
        <dbReference type="ARBA" id="ARBA00004123"/>
    </source>
</evidence>
<evidence type="ECO:0000256" key="3">
    <source>
        <dbReference type="ARBA" id="ARBA00022723"/>
    </source>
</evidence>
<feature type="compositionally biased region" description="Polar residues" evidence="10">
    <location>
        <begin position="714"/>
        <end position="728"/>
    </location>
</feature>
<dbReference type="PROSITE" id="PS51802">
    <property type="entry name" value="ZF_CCHHC"/>
    <property type="match status" value="4"/>
</dbReference>
<feature type="region of interest" description="Disordered" evidence="10">
    <location>
        <begin position="962"/>
        <end position="983"/>
    </location>
</feature>
<feature type="region of interest" description="Disordered" evidence="10">
    <location>
        <begin position="312"/>
        <end position="333"/>
    </location>
</feature>
<feature type="compositionally biased region" description="Gly residues" evidence="10">
    <location>
        <begin position="1068"/>
        <end position="1080"/>
    </location>
</feature>
<comment type="subcellular location">
    <subcellularLocation>
        <location evidence="1">Nucleus</location>
    </subcellularLocation>
</comment>
<evidence type="ECO:0000256" key="2">
    <source>
        <dbReference type="ARBA" id="ARBA00010194"/>
    </source>
</evidence>
<feature type="region of interest" description="Disordered" evidence="10">
    <location>
        <begin position="521"/>
        <end position="540"/>
    </location>
</feature>
<accession>A0A8D9EZD5</accession>
<feature type="compositionally biased region" description="Polar residues" evidence="10">
    <location>
        <begin position="1012"/>
        <end position="1022"/>
    </location>
</feature>
<feature type="compositionally biased region" description="Low complexity" evidence="10">
    <location>
        <begin position="218"/>
        <end position="237"/>
    </location>
</feature>
<evidence type="ECO:0000256" key="4">
    <source>
        <dbReference type="ARBA" id="ARBA00022737"/>
    </source>
</evidence>
<feature type="compositionally biased region" description="Polar residues" evidence="10">
    <location>
        <begin position="1142"/>
        <end position="1152"/>
    </location>
</feature>
<feature type="region of interest" description="Disordered" evidence="10">
    <location>
        <begin position="1142"/>
        <end position="1247"/>
    </location>
</feature>
<feature type="compositionally biased region" description="Low complexity" evidence="10">
    <location>
        <begin position="1111"/>
        <end position="1120"/>
    </location>
</feature>
<organism evidence="11">
    <name type="scientific">Cacopsylla melanoneura</name>
    <dbReference type="NCBI Taxonomy" id="428564"/>
    <lineage>
        <taxon>Eukaryota</taxon>
        <taxon>Metazoa</taxon>
        <taxon>Ecdysozoa</taxon>
        <taxon>Arthropoda</taxon>
        <taxon>Hexapoda</taxon>
        <taxon>Insecta</taxon>
        <taxon>Pterygota</taxon>
        <taxon>Neoptera</taxon>
        <taxon>Paraneoptera</taxon>
        <taxon>Hemiptera</taxon>
        <taxon>Sternorrhyncha</taxon>
        <taxon>Psylloidea</taxon>
        <taxon>Psyllidae</taxon>
        <taxon>Psyllinae</taxon>
        <taxon>Cacopsylla</taxon>
    </lineage>
</organism>
<keyword evidence="6" id="KW-0862">Zinc</keyword>
<dbReference type="GO" id="GO:0000978">
    <property type="term" value="F:RNA polymerase II cis-regulatory region sequence-specific DNA binding"/>
    <property type="evidence" value="ECO:0007669"/>
    <property type="project" value="TreeGrafter"/>
</dbReference>
<feature type="compositionally biased region" description="Basic and acidic residues" evidence="10">
    <location>
        <begin position="1369"/>
        <end position="1378"/>
    </location>
</feature>
<dbReference type="InterPro" id="IPR002515">
    <property type="entry name" value="Znf_C2H2C"/>
</dbReference>
<feature type="region of interest" description="Disordered" evidence="10">
    <location>
        <begin position="169"/>
        <end position="237"/>
    </location>
</feature>
<keyword evidence="5" id="KW-0863">Zinc-finger</keyword>
<feature type="region of interest" description="Disordered" evidence="10">
    <location>
        <begin position="425"/>
        <end position="485"/>
    </location>
</feature>
<dbReference type="GO" id="GO:0005634">
    <property type="term" value="C:nucleus"/>
    <property type="evidence" value="ECO:0007669"/>
    <property type="project" value="UniProtKB-SubCell"/>
</dbReference>
<evidence type="ECO:0000256" key="10">
    <source>
        <dbReference type="SAM" id="MobiDB-lite"/>
    </source>
</evidence>
<feature type="compositionally biased region" description="Low complexity" evidence="10">
    <location>
        <begin position="1043"/>
        <end position="1056"/>
    </location>
</feature>
<feature type="compositionally biased region" description="Polar residues" evidence="10">
    <location>
        <begin position="1347"/>
        <end position="1356"/>
    </location>
</feature>
<feature type="compositionally biased region" description="Low complexity" evidence="10">
    <location>
        <begin position="568"/>
        <end position="577"/>
    </location>
</feature>
<feature type="region of interest" description="Disordered" evidence="10">
    <location>
        <begin position="27"/>
        <end position="91"/>
    </location>
</feature>
<evidence type="ECO:0000256" key="6">
    <source>
        <dbReference type="ARBA" id="ARBA00022833"/>
    </source>
</evidence>
<dbReference type="PANTHER" id="PTHR10816:SF15">
    <property type="entry name" value="MYELIN TRANSCRIPTION FACTOR 1-LIKE PROTEIN"/>
    <property type="match status" value="1"/>
</dbReference>
<dbReference type="Pfam" id="PF01530">
    <property type="entry name" value="zf-C2HC"/>
    <property type="match status" value="4"/>
</dbReference>
<feature type="compositionally biased region" description="Basic and acidic residues" evidence="10">
    <location>
        <begin position="118"/>
        <end position="136"/>
    </location>
</feature>
<dbReference type="GO" id="GO:0008270">
    <property type="term" value="F:zinc ion binding"/>
    <property type="evidence" value="ECO:0007669"/>
    <property type="project" value="UniProtKB-KW"/>
</dbReference>
<feature type="compositionally biased region" description="Basic and acidic residues" evidence="10">
    <location>
        <begin position="349"/>
        <end position="365"/>
    </location>
</feature>
<feature type="compositionally biased region" description="Low complexity" evidence="10">
    <location>
        <begin position="169"/>
        <end position="188"/>
    </location>
</feature>
<dbReference type="GO" id="GO:0007399">
    <property type="term" value="P:nervous system development"/>
    <property type="evidence" value="ECO:0007669"/>
    <property type="project" value="UniProtKB-KW"/>
</dbReference>
<dbReference type="SUPFAM" id="SSF103637">
    <property type="entry name" value="CCHHC domain"/>
    <property type="match status" value="4"/>
</dbReference>
<reference evidence="11" key="1">
    <citation type="submission" date="2021-05" db="EMBL/GenBank/DDBJ databases">
        <authorList>
            <person name="Alioto T."/>
            <person name="Alioto T."/>
            <person name="Gomez Garrido J."/>
        </authorList>
    </citation>
    <scope>NUCLEOTIDE SEQUENCE</scope>
</reference>
<dbReference type="FunFam" id="4.10.320.30:FF:000001">
    <property type="entry name" value="Myelin transcription factor 1-like, a"/>
    <property type="match status" value="4"/>
</dbReference>
<feature type="region of interest" description="Disordered" evidence="10">
    <location>
        <begin position="700"/>
        <end position="730"/>
    </location>
</feature>
<dbReference type="InterPro" id="IPR036060">
    <property type="entry name" value="Znf_C2H2C_sf"/>
</dbReference>
<feature type="compositionally biased region" description="Low complexity" evidence="10">
    <location>
        <begin position="366"/>
        <end position="376"/>
    </location>
</feature>
<keyword evidence="4" id="KW-0677">Repeat</keyword>
<evidence type="ECO:0000256" key="7">
    <source>
        <dbReference type="ARBA" id="ARBA00023015"/>
    </source>
</evidence>
<keyword evidence="3" id="KW-0479">Metal-binding</keyword>
<evidence type="ECO:0000313" key="11">
    <source>
        <dbReference type="EMBL" id="CAG6772003.1"/>
    </source>
</evidence>
<keyword evidence="8" id="KW-0804">Transcription</keyword>
<feature type="region of interest" description="Disordered" evidence="10">
    <location>
        <begin position="795"/>
        <end position="871"/>
    </location>
</feature>
<keyword evidence="7" id="KW-0805">Transcription regulation</keyword>
<comment type="similarity">
    <text evidence="2">Belongs to the MYT1 family.</text>
</comment>
<feature type="compositionally biased region" description="Low complexity" evidence="10">
    <location>
        <begin position="829"/>
        <end position="839"/>
    </location>
</feature>
<feature type="compositionally biased region" description="Basic and acidic residues" evidence="10">
    <location>
        <begin position="1315"/>
        <end position="1327"/>
    </location>
</feature>
<dbReference type="GO" id="GO:0000981">
    <property type="term" value="F:DNA-binding transcription factor activity, RNA polymerase II-specific"/>
    <property type="evidence" value="ECO:0007669"/>
    <property type="project" value="TreeGrafter"/>
</dbReference>
<feature type="region of interest" description="Disordered" evidence="10">
    <location>
        <begin position="1315"/>
        <end position="1382"/>
    </location>
</feature>
<evidence type="ECO:0000256" key="5">
    <source>
        <dbReference type="ARBA" id="ARBA00022771"/>
    </source>
</evidence>
<dbReference type="Gene3D" id="4.10.320.30">
    <property type="match status" value="4"/>
</dbReference>
<protein>
    <submittedName>
        <fullName evidence="11">Myelin transcription factor 1-like protein</fullName>
    </submittedName>
</protein>
<feature type="compositionally biased region" description="Low complexity" evidence="10">
    <location>
        <begin position="851"/>
        <end position="869"/>
    </location>
</feature>
<keyword evidence="9" id="KW-0539">Nucleus</keyword>
<dbReference type="EMBL" id="HBUF01586486">
    <property type="protein sequence ID" value="CAG6772003.1"/>
    <property type="molecule type" value="Transcribed_RNA"/>
</dbReference>
<evidence type="ECO:0000256" key="8">
    <source>
        <dbReference type="ARBA" id="ARBA00023163"/>
    </source>
</evidence>
<sequence>MESPPPSTKLPPAPSTTMSTYFIRNLLALSPPHPPSPPRVKKKPPDRSPSRHQHQSRSNRALEHWMRKRASLKLPPVNKKQYSRPTVDFNDQPLSLTCKSKPDELLRTLSWCFPQDLSIRRDGSPHRAMSKVDDVSRPMARQGKPDDPSNTPPSITAALKQHRKISINNNSLTTNNNNNDASLSDQNSPDNKKKRKKAENVPHDSMLPQKKRALVSSGGPNPNNNNTGEANLNNPNGKKFMKVNNNNSEDAVDDETLIRETQAALKNLSGSWLGAKNNNTYYSNTKHSEKAHQYEANPAFENLFDENKNNYSVRSSSTASSYSVTSTSDHTVTSGTANLKDVITVRDEASEKQRKLKQRNFEKENNNNSNTAANSNKDIDNLLKIENECTKLSNNKDKLAESRYEPDFNELVDDSSNELEIDMSEGVDEEDTHRSKQHDTSHQRKLSTGKEYHESKHHYTSTASAFKPVESSRVPGGSEIDLGSYPPPPNCVTFVGFPAPPGSHPGMGEARGFVPLTSKTVKSEDEGKGGAPSLHSPDSKQYTILQPAGASSRAASAIQDVTRERVASVPAVSSSGSQPTSCLPPQNSTIDSTKMSELLRPLPALSPTSLNKEGSKCPTPGCNGQGHVTGLYSHHRSLSGCPRKDKVTPEILAMHETILKCPTPGCNGRGHVSSNRNTHRSLSGCPIAAAKKAAHKEQNKLKSSLSAGRHLQRVPSNCSSELSFNKTPLPSPVPSDVKPCYYPEHTSSRSSSEFSHASYYSKPASIKSEGDTHASYYSKPASIKSEGDTHASYYSKPASIKSEGDKGKFTPKSQSGPCCTPTGMLKPDLPSSACHSPSLSAPPPPHHRAYDSYSMSHDSNSSSVSSMDTMGHHSTASLHHVNQTLPGPLPPPPPPQSSVGGYVLDHRYDTHPHPVTLLSAPGTDDLYPTTSSLGPPCTSAPGASIINRPIASYSNEYHRYDGYDRFDTAPPPPVPTPSYTDQYSEQLSRYEQHMNMLKHSAPGSEHGGVTDTPLSNQGSSQGEAPLYPRPLYHYPQQPSSAGSSNQSTLNTTNTTSAIQPLPSSTGSETGGGGGGGGGGNEPPSISSSGALTATSAGLTTSGGQTNGATPGGNSSLSGLPSGFPRAAAMNLSVKCVAAATTNPLNSTQQSQPGKDPRTPPSSVMDLSTSSVTSTSPQAGAYGSTSPPPPQSGAPRPNGVRGGSSSPPAPSPQQQTLDLSLSRPTGRSIFPAGAYSRESTPDSGGSHYIDSYRDVNGYAGVSPHPGYIPGTEYSASNSYTPYSGYSCTYPGNYANGYSSSYYGIPPITTSHHDKLLSKDDASSRDRSLSTHSQELKCPTPGCDGSGHVTGNYSSHRSLSGCPRANKPKSKPRDGQDSEPLRCPIPGCDGSGHATGKFLSHRSASGCPIANRNKIRVLESGGTVEQHKAAIAAVTAAAAAAKLDVGGCPNQKKSSPGGIGTLGHANVKYPGSGMHHEDLYHMYPKPQPSIYLF</sequence>
<feature type="compositionally biased region" description="Polar residues" evidence="10">
    <location>
        <begin position="1215"/>
        <end position="1224"/>
    </location>
</feature>
<feature type="region of interest" description="Disordered" evidence="10">
    <location>
        <begin position="349"/>
        <end position="379"/>
    </location>
</feature>
<feature type="compositionally biased region" description="Low complexity" evidence="10">
    <location>
        <begin position="1081"/>
        <end position="1103"/>
    </location>
</feature>
<feature type="region of interest" description="Disordered" evidence="10">
    <location>
        <begin position="568"/>
        <end position="590"/>
    </location>
</feature>
<feature type="region of interest" description="Disordered" evidence="10">
    <location>
        <begin position="117"/>
        <end position="155"/>
    </location>
</feature>
<name>A0A8D9EZD5_9HEMI</name>
<feature type="compositionally biased region" description="Basic and acidic residues" evidence="10">
    <location>
        <begin position="431"/>
        <end position="454"/>
    </location>
</feature>
<evidence type="ECO:0000256" key="9">
    <source>
        <dbReference type="ARBA" id="ARBA00023242"/>
    </source>
</evidence>
<proteinExistence type="inferred from homology"/>
<dbReference type="PANTHER" id="PTHR10816">
    <property type="entry name" value="MYELIN TRANSCRIPTION FACTOR 1-RELATED"/>
    <property type="match status" value="1"/>
</dbReference>
<feature type="region of interest" description="Disordered" evidence="10">
    <location>
        <begin position="999"/>
        <end position="1120"/>
    </location>
</feature>
<feature type="compositionally biased region" description="Polar residues" evidence="10">
    <location>
        <begin position="578"/>
        <end position="590"/>
    </location>
</feature>
<feature type="compositionally biased region" description="Polar residues" evidence="10">
    <location>
        <begin position="1160"/>
        <end position="1177"/>
    </location>
</feature>